<keyword evidence="2" id="KW-1185">Reference proteome</keyword>
<gene>
    <name evidence="1" type="ORF">IE53DRAFT_363118</name>
</gene>
<evidence type="ECO:0000313" key="1">
    <source>
        <dbReference type="EMBL" id="PWN49471.1"/>
    </source>
</evidence>
<name>A0ACD0NUJ1_9BASI</name>
<dbReference type="EMBL" id="KZ820045">
    <property type="protein sequence ID" value="PWN49471.1"/>
    <property type="molecule type" value="Genomic_DNA"/>
</dbReference>
<accession>A0ACD0NUJ1</accession>
<dbReference type="Proteomes" id="UP000245626">
    <property type="component" value="Unassembled WGS sequence"/>
</dbReference>
<organism evidence="1 2">
    <name type="scientific">Violaceomyces palustris</name>
    <dbReference type="NCBI Taxonomy" id="1673888"/>
    <lineage>
        <taxon>Eukaryota</taxon>
        <taxon>Fungi</taxon>
        <taxon>Dikarya</taxon>
        <taxon>Basidiomycota</taxon>
        <taxon>Ustilaginomycotina</taxon>
        <taxon>Ustilaginomycetes</taxon>
        <taxon>Violaceomycetales</taxon>
        <taxon>Violaceomycetaceae</taxon>
        <taxon>Violaceomyces</taxon>
    </lineage>
</organism>
<evidence type="ECO:0000313" key="2">
    <source>
        <dbReference type="Proteomes" id="UP000245626"/>
    </source>
</evidence>
<sequence>MEKPLPDDSSQKVLTVLSQRVPLKLNGLQGNTDTRTLQEELVARHMRRLGRVAINGEMAQTFAPSEPVLSAAASYLLRLDPLERWANCIDELHRTVSKTFVTFGEDGEEVVRILLSMAVDIFHAQNLLPKDFRPDVGNYSETKIILEDLERTLERATILDPAPVWSWLDTLVGFSSWPRVGAETELATGKKGSSSKIVRRGPGPAAEKWMQEHFINFTHFASLDRLYPASSSIPMPLLTDGWLRQCAFLGLGNQEDWDILIPVHRIPPRQPDCEGRDMQDTLFDPDALSYIFVQIKNRHGYSMRQPLGQVKRPAPSDKVRGKRQLLERGKNLGEGTVSIGDLGHWPTSTQDPSMGESSEAHTPVDWDLSVPNVKYAAPGISEGEGSSDPVRHIDHLWMFFNLRGKSEVHWDSQTITSPSGTVASSHQRHAVILGGFTVTTYSLLDRVSNRTTESLKRLLGVIANEDETEGRIKETDPATWNALQGRSYCHTY</sequence>
<protein>
    <submittedName>
        <fullName evidence="1">Uncharacterized protein</fullName>
    </submittedName>
</protein>
<proteinExistence type="predicted"/>
<reference evidence="1 2" key="1">
    <citation type="journal article" date="2018" name="Mol. Biol. Evol.">
        <title>Broad Genomic Sampling Reveals a Smut Pathogenic Ancestry of the Fungal Clade Ustilaginomycotina.</title>
        <authorList>
            <person name="Kijpornyongpan T."/>
            <person name="Mondo S.J."/>
            <person name="Barry K."/>
            <person name="Sandor L."/>
            <person name="Lee J."/>
            <person name="Lipzen A."/>
            <person name="Pangilinan J."/>
            <person name="LaButti K."/>
            <person name="Hainaut M."/>
            <person name="Henrissat B."/>
            <person name="Grigoriev I.V."/>
            <person name="Spatafora J.W."/>
            <person name="Aime M.C."/>
        </authorList>
    </citation>
    <scope>NUCLEOTIDE SEQUENCE [LARGE SCALE GENOMIC DNA]</scope>
    <source>
        <strain evidence="1 2">SA 807</strain>
    </source>
</reference>